<evidence type="ECO:0000256" key="13">
    <source>
        <dbReference type="SAM" id="Phobius"/>
    </source>
</evidence>
<evidence type="ECO:0000256" key="2">
    <source>
        <dbReference type="ARBA" id="ARBA00010441"/>
    </source>
</evidence>
<feature type="transmembrane region" description="Helical" evidence="13">
    <location>
        <begin position="120"/>
        <end position="136"/>
    </location>
</feature>
<proteinExistence type="inferred from homology"/>
<dbReference type="STRING" id="688269.Theth_2006"/>
<name>F7YWQ4_9THEM</name>
<keyword evidence="6 13" id="KW-1133">Transmembrane helix</keyword>
<evidence type="ECO:0000256" key="9">
    <source>
        <dbReference type="ARBA" id="ARBA00023209"/>
    </source>
</evidence>
<evidence type="ECO:0000313" key="14">
    <source>
        <dbReference type="EMBL" id="AEH52044.1"/>
    </source>
</evidence>
<keyword evidence="4 12" id="KW-0808">Transferase</keyword>
<dbReference type="PANTHER" id="PTHR14269">
    <property type="entry name" value="CDP-DIACYLGLYCEROL--GLYCEROL-3-PHOSPHATE 3-PHOSPHATIDYLTRANSFERASE-RELATED"/>
    <property type="match status" value="1"/>
</dbReference>
<dbReference type="EMBL" id="CP002351">
    <property type="protein sequence ID" value="AEH52044.1"/>
    <property type="molecule type" value="Genomic_DNA"/>
</dbReference>
<dbReference type="Proteomes" id="UP000006804">
    <property type="component" value="Chromosome"/>
</dbReference>
<evidence type="ECO:0000256" key="4">
    <source>
        <dbReference type="ARBA" id="ARBA00022679"/>
    </source>
</evidence>
<gene>
    <name evidence="14" type="ORF">Theth_2006</name>
</gene>
<feature type="transmembrane region" description="Helical" evidence="13">
    <location>
        <begin position="6"/>
        <end position="24"/>
    </location>
</feature>
<keyword evidence="15" id="KW-1185">Reference proteome</keyword>
<keyword evidence="9" id="KW-0594">Phospholipid biosynthesis</keyword>
<dbReference type="eggNOG" id="COG0558">
    <property type="taxonomic scope" value="Bacteria"/>
</dbReference>
<evidence type="ECO:0000256" key="8">
    <source>
        <dbReference type="ARBA" id="ARBA00023136"/>
    </source>
</evidence>
<organism evidence="14 15">
    <name type="scientific">Pseudothermotoga thermarum DSM 5069</name>
    <dbReference type="NCBI Taxonomy" id="688269"/>
    <lineage>
        <taxon>Bacteria</taxon>
        <taxon>Thermotogati</taxon>
        <taxon>Thermotogota</taxon>
        <taxon>Thermotogae</taxon>
        <taxon>Thermotogales</taxon>
        <taxon>Thermotogaceae</taxon>
        <taxon>Pseudothermotoga</taxon>
    </lineage>
</organism>
<feature type="transmembrane region" description="Helical" evidence="13">
    <location>
        <begin position="68"/>
        <end position="90"/>
    </location>
</feature>
<dbReference type="RefSeq" id="WP_013933251.1">
    <property type="nucleotide sequence ID" value="NC_015707.1"/>
</dbReference>
<dbReference type="InterPro" id="IPR043130">
    <property type="entry name" value="CDP-OH_PTrfase_TM_dom"/>
</dbReference>
<evidence type="ECO:0000313" key="15">
    <source>
        <dbReference type="Proteomes" id="UP000006804"/>
    </source>
</evidence>
<evidence type="ECO:0000256" key="3">
    <source>
        <dbReference type="ARBA" id="ARBA00022516"/>
    </source>
</evidence>
<accession>F7YWQ4</accession>
<evidence type="ECO:0000256" key="10">
    <source>
        <dbReference type="ARBA" id="ARBA00023264"/>
    </source>
</evidence>
<dbReference type="PIRSF" id="PIRSF000847">
    <property type="entry name" value="Phos_ph_gly_syn"/>
    <property type="match status" value="1"/>
</dbReference>
<dbReference type="InterPro" id="IPR004570">
    <property type="entry name" value="Phosphatidylglycerol_P_synth"/>
</dbReference>
<comment type="subcellular location">
    <subcellularLocation>
        <location evidence="1">Membrane</location>
        <topology evidence="1">Multi-pass membrane protein</topology>
    </subcellularLocation>
</comment>
<evidence type="ECO:0000256" key="12">
    <source>
        <dbReference type="RuleBase" id="RU003750"/>
    </source>
</evidence>
<dbReference type="AlphaFoldDB" id="F7YWQ4"/>
<keyword evidence="10" id="KW-1208">Phospholipid metabolism</keyword>
<dbReference type="PATRIC" id="fig|688269.3.peg.2068"/>
<evidence type="ECO:0000256" key="7">
    <source>
        <dbReference type="ARBA" id="ARBA00023098"/>
    </source>
</evidence>
<evidence type="ECO:0000256" key="6">
    <source>
        <dbReference type="ARBA" id="ARBA00022989"/>
    </source>
</evidence>
<dbReference type="KEGG" id="tta:Theth_2006"/>
<keyword evidence="3" id="KW-0444">Lipid biosynthesis</keyword>
<evidence type="ECO:0000256" key="1">
    <source>
        <dbReference type="ARBA" id="ARBA00004141"/>
    </source>
</evidence>
<dbReference type="PANTHER" id="PTHR14269:SF62">
    <property type="entry name" value="CDP-DIACYLGLYCEROL--GLYCEROL-3-PHOSPHATE 3-PHOSPHATIDYLTRANSFERASE 1, CHLOROPLASTIC"/>
    <property type="match status" value="1"/>
</dbReference>
<dbReference type="EC" id="2.7.8.5" evidence="11"/>
<dbReference type="InterPro" id="IPR000462">
    <property type="entry name" value="CDP-OH_P_trans"/>
</dbReference>
<protein>
    <recommendedName>
        <fullName evidence="11">CDP-diacylglycerol--glycerol-3-phosphate 3-phosphatidyltransferase</fullName>
        <ecNumber evidence="11">2.7.8.5</ecNumber>
    </recommendedName>
</protein>
<keyword evidence="8 13" id="KW-0472">Membrane</keyword>
<dbReference type="Gene3D" id="1.20.120.1760">
    <property type="match status" value="1"/>
</dbReference>
<dbReference type="GO" id="GO:0008444">
    <property type="term" value="F:CDP-diacylglycerol-glycerol-3-phosphate 3-phosphatidyltransferase activity"/>
    <property type="evidence" value="ECO:0007669"/>
    <property type="project" value="UniProtKB-UniRule"/>
</dbReference>
<keyword evidence="5 13" id="KW-0812">Transmembrane</keyword>
<dbReference type="OrthoDB" id="9796672at2"/>
<dbReference type="HOGENOM" id="CLU_051314_2_3_0"/>
<comment type="similarity">
    <text evidence="2 12">Belongs to the CDP-alcohol phosphatidyltransferase class-I family.</text>
</comment>
<dbReference type="NCBIfam" id="TIGR00560">
    <property type="entry name" value="pgsA"/>
    <property type="match status" value="1"/>
</dbReference>
<keyword evidence="7" id="KW-0443">Lipid metabolism</keyword>
<evidence type="ECO:0000256" key="5">
    <source>
        <dbReference type="ARBA" id="ARBA00022692"/>
    </source>
</evidence>
<evidence type="ECO:0000256" key="11">
    <source>
        <dbReference type="NCBIfam" id="TIGR00560"/>
    </source>
</evidence>
<dbReference type="Pfam" id="PF01066">
    <property type="entry name" value="CDP-OH_P_transf"/>
    <property type="match status" value="1"/>
</dbReference>
<dbReference type="InterPro" id="IPR050324">
    <property type="entry name" value="CDP-alcohol_PTase-I"/>
</dbReference>
<dbReference type="GO" id="GO:0046474">
    <property type="term" value="P:glycerophospholipid biosynthetic process"/>
    <property type="evidence" value="ECO:0007669"/>
    <property type="project" value="TreeGrafter"/>
</dbReference>
<reference evidence="14 15" key="1">
    <citation type="submission" date="2010-11" db="EMBL/GenBank/DDBJ databases">
        <title>The complete genome of Thermotoga thermarum DSM 5069.</title>
        <authorList>
            <consortium name="US DOE Joint Genome Institute (JGI-PGF)"/>
            <person name="Lucas S."/>
            <person name="Copeland A."/>
            <person name="Lapidus A."/>
            <person name="Bruce D."/>
            <person name="Goodwin L."/>
            <person name="Pitluck S."/>
            <person name="Kyrpides N."/>
            <person name="Mavromatis K."/>
            <person name="Ivanova N."/>
            <person name="Zeytun A."/>
            <person name="Brettin T."/>
            <person name="Detter J.C."/>
            <person name="Tapia R."/>
            <person name="Han C."/>
            <person name="Land M."/>
            <person name="Hauser L."/>
            <person name="Markowitz V."/>
            <person name="Cheng J.-F."/>
            <person name="Hugenholtz P."/>
            <person name="Woyke T."/>
            <person name="Wu D."/>
            <person name="Spring S."/>
            <person name="Schroeder M."/>
            <person name="Brambilla E."/>
            <person name="Klenk H.-P."/>
            <person name="Eisen J.A."/>
        </authorList>
    </citation>
    <scope>NUCLEOTIDE SEQUENCE [LARGE SCALE GENOMIC DNA]</scope>
    <source>
        <strain evidence="14 15">DSM 5069</strain>
    </source>
</reference>
<dbReference type="InterPro" id="IPR048254">
    <property type="entry name" value="CDP_ALCOHOL_P_TRANSF_CS"/>
</dbReference>
<dbReference type="GO" id="GO:0016020">
    <property type="term" value="C:membrane"/>
    <property type="evidence" value="ECO:0007669"/>
    <property type="project" value="UniProtKB-SubCell"/>
</dbReference>
<dbReference type="PROSITE" id="PS00379">
    <property type="entry name" value="CDP_ALCOHOL_P_TRANSF"/>
    <property type="match status" value="1"/>
</dbReference>
<feature type="transmembrane region" description="Helical" evidence="13">
    <location>
        <begin position="142"/>
        <end position="164"/>
    </location>
</feature>
<sequence length="174" mass="19397" precursor="true">MNLANFLTLFRMFLIIPMFPIIALGHWKPALFLFIVGALTDYFDGLAARKLNQVTNFGKVFDQIADKVFVNGVMIALIPKVPAWLVALFVSRDTVISAVRILAANNGVVIQANIYGKAKTFVQMILLIFVLFSNAFGLKLEWFTALLIYLSAFLTILSLVIYVYQNKTALGGSR</sequence>